<gene>
    <name evidence="1" type="ORF">SAMN05443550_10651</name>
</gene>
<evidence type="ECO:0000313" key="2">
    <source>
        <dbReference type="Proteomes" id="UP000198850"/>
    </source>
</evidence>
<proteinExistence type="predicted"/>
<sequence>MEVLAIGSFVDSPQNYADLIDFWKHTFTSLTGLAEESYVNNTYGNGKAILDGNPIFISKITADKGIRIIQAEPDMEQPLLSSWIHQTVIHDKPFEELVIALQLNSETYTETIQLIKLYADEVLTPKILQGINEKYEG</sequence>
<reference evidence="1 2" key="1">
    <citation type="submission" date="2016-10" db="EMBL/GenBank/DDBJ databases">
        <authorList>
            <person name="de Groot N.N."/>
        </authorList>
    </citation>
    <scope>NUCLEOTIDE SEQUENCE [LARGE SCALE GENOMIC DNA]</scope>
    <source>
        <strain evidence="1 2">DSM 19033</strain>
    </source>
</reference>
<keyword evidence="2" id="KW-1185">Reference proteome</keyword>
<accession>A0A1H4EM54</accession>
<protein>
    <submittedName>
        <fullName evidence="1">Uncharacterized protein</fullName>
    </submittedName>
</protein>
<dbReference type="Proteomes" id="UP000198850">
    <property type="component" value="Unassembled WGS sequence"/>
</dbReference>
<dbReference type="AlphaFoldDB" id="A0A1H4EM54"/>
<dbReference type="EMBL" id="FNRA01000006">
    <property type="protein sequence ID" value="SEA86125.1"/>
    <property type="molecule type" value="Genomic_DNA"/>
</dbReference>
<dbReference type="STRING" id="425514.SAMN05443550_10651"/>
<evidence type="ECO:0000313" key="1">
    <source>
        <dbReference type="EMBL" id="SEA86125.1"/>
    </source>
</evidence>
<dbReference type="RefSeq" id="WP_175470564.1">
    <property type="nucleotide sequence ID" value="NZ_FNRA01000006.1"/>
</dbReference>
<organism evidence="1 2">
    <name type="scientific">Pedobacter hartonius</name>
    <dbReference type="NCBI Taxonomy" id="425514"/>
    <lineage>
        <taxon>Bacteria</taxon>
        <taxon>Pseudomonadati</taxon>
        <taxon>Bacteroidota</taxon>
        <taxon>Sphingobacteriia</taxon>
        <taxon>Sphingobacteriales</taxon>
        <taxon>Sphingobacteriaceae</taxon>
        <taxon>Pedobacter</taxon>
    </lineage>
</organism>
<name>A0A1H4EM54_9SPHI</name>